<gene>
    <name evidence="2" type="ORF">CferDRAFT_2050</name>
</gene>
<reference evidence="2 3" key="1">
    <citation type="submission" date="2006-07" db="EMBL/GenBank/DDBJ databases">
        <title>Annotation of the draft genome assembly of Chlorobium ferroxidans DSM 13031.</title>
        <authorList>
            <consortium name="US DOE Joint Genome Institute (JGI-ORNL)"/>
            <person name="Larimer F."/>
            <person name="Land M."/>
            <person name="Hauser L."/>
        </authorList>
    </citation>
    <scope>NUCLEOTIDE SEQUENCE [LARGE SCALE GENOMIC DNA]</scope>
    <source>
        <strain evidence="2 3">DSM 13031</strain>
    </source>
</reference>
<dbReference type="Pfam" id="PF09413">
    <property type="entry name" value="DUF2007"/>
    <property type="match status" value="1"/>
</dbReference>
<organism evidence="2 3">
    <name type="scientific">Chlorobium ferrooxidans DSM 13031</name>
    <dbReference type="NCBI Taxonomy" id="377431"/>
    <lineage>
        <taxon>Bacteria</taxon>
        <taxon>Pseudomonadati</taxon>
        <taxon>Chlorobiota</taxon>
        <taxon>Chlorobiia</taxon>
        <taxon>Chlorobiales</taxon>
        <taxon>Chlorobiaceae</taxon>
        <taxon>Chlorobium/Pelodictyon group</taxon>
        <taxon>Chlorobium</taxon>
    </lineage>
</organism>
<dbReference type="OrthoDB" id="9814654at2"/>
<sequence>MKHLFTPNTMSQSGEVYLLRELLDREEIACTIRNEHLSIASGELAPQECLPALWIMHDADYSRAAELVEGWRSSLHETRPQWVCPGCGESIEGQFSSCWKCGRQSDE</sequence>
<evidence type="ECO:0000313" key="2">
    <source>
        <dbReference type="EMBL" id="EAT60043.1"/>
    </source>
</evidence>
<dbReference type="EMBL" id="AASE01000001">
    <property type="protein sequence ID" value="EAT60043.1"/>
    <property type="molecule type" value="Genomic_DNA"/>
</dbReference>
<comment type="caution">
    <text evidence="2">The sequence shown here is derived from an EMBL/GenBank/DDBJ whole genome shotgun (WGS) entry which is preliminary data.</text>
</comment>
<protein>
    <recommendedName>
        <fullName evidence="1">DUF2007 domain-containing protein</fullName>
    </recommendedName>
</protein>
<dbReference type="InterPro" id="IPR018551">
    <property type="entry name" value="DUF2007"/>
</dbReference>
<evidence type="ECO:0000313" key="3">
    <source>
        <dbReference type="Proteomes" id="UP000004162"/>
    </source>
</evidence>
<proteinExistence type="predicted"/>
<evidence type="ECO:0000259" key="1">
    <source>
        <dbReference type="Pfam" id="PF09413"/>
    </source>
</evidence>
<accession>Q0YUI8</accession>
<dbReference type="RefSeq" id="WP_006365319.1">
    <property type="nucleotide sequence ID" value="NZ_AASE01000001.1"/>
</dbReference>
<dbReference type="AlphaFoldDB" id="Q0YUI8"/>
<dbReference type="Proteomes" id="UP000004162">
    <property type="component" value="Unassembled WGS sequence"/>
</dbReference>
<feature type="domain" description="DUF2007" evidence="1">
    <location>
        <begin position="13"/>
        <end position="71"/>
    </location>
</feature>
<reference evidence="2 3" key="2">
    <citation type="submission" date="2006-07" db="EMBL/GenBank/DDBJ databases">
        <title>Sequencing of the draft genome and assembly of Chlorobium ferroxidans DSM 13031.</title>
        <authorList>
            <consortium name="US DOE Joint Genome Institute (JGI-PGF)"/>
            <person name="Copeland A."/>
            <person name="Lucas S."/>
            <person name="Lapidus A."/>
            <person name="Barry K."/>
            <person name="Glavina del Rio T."/>
            <person name="Dalin E."/>
            <person name="Tice H."/>
            <person name="Bruce D."/>
            <person name="Pitluck S."/>
            <person name="Richardson P."/>
        </authorList>
    </citation>
    <scope>NUCLEOTIDE SEQUENCE [LARGE SCALE GENOMIC DNA]</scope>
    <source>
        <strain evidence="2 3">DSM 13031</strain>
    </source>
</reference>
<keyword evidence="3" id="KW-1185">Reference proteome</keyword>
<name>Q0YUI8_9CHLB</name>